<accession>A0ABR9JMP0</accession>
<proteinExistence type="predicted"/>
<keyword evidence="1" id="KW-0808">Transferase</keyword>
<evidence type="ECO:0000313" key="4">
    <source>
        <dbReference type="Proteomes" id="UP000627838"/>
    </source>
</evidence>
<evidence type="ECO:0000259" key="2">
    <source>
        <dbReference type="Pfam" id="PF13581"/>
    </source>
</evidence>
<dbReference type="SUPFAM" id="SSF55874">
    <property type="entry name" value="ATPase domain of HSP90 chaperone/DNA topoisomerase II/histidine kinase"/>
    <property type="match status" value="1"/>
</dbReference>
<dbReference type="CDD" id="cd16936">
    <property type="entry name" value="HATPase_RsbW-like"/>
    <property type="match status" value="1"/>
</dbReference>
<comment type="caution">
    <text evidence="3">The sequence shown here is derived from an EMBL/GenBank/DDBJ whole genome shotgun (WGS) entry which is preliminary data.</text>
</comment>
<dbReference type="RefSeq" id="WP_192758610.1">
    <property type="nucleotide sequence ID" value="NZ_JADBDZ010000001.1"/>
</dbReference>
<keyword evidence="1" id="KW-0723">Serine/threonine-protein kinase</keyword>
<keyword evidence="4" id="KW-1185">Reference proteome</keyword>
<dbReference type="Pfam" id="PF13581">
    <property type="entry name" value="HATPase_c_2"/>
    <property type="match status" value="1"/>
</dbReference>
<sequence length="128" mass="14321">MIEAAHAEMTIKRHLRSIGEVRGFIRLVLGPTGIDDFVPCLVASELVTNAIRHTTGEDDVTFRLGHNEDGSLWMEVQDSLWEEPRVQRADLDGESGRGLFVVEQYTRYWGVRPLSGNTGKVVFAVLNP</sequence>
<dbReference type="PANTHER" id="PTHR35526:SF3">
    <property type="entry name" value="ANTI-SIGMA-F FACTOR RSBW"/>
    <property type="match status" value="1"/>
</dbReference>
<dbReference type="InterPro" id="IPR003594">
    <property type="entry name" value="HATPase_dom"/>
</dbReference>
<evidence type="ECO:0000313" key="3">
    <source>
        <dbReference type="EMBL" id="MBE1531812.1"/>
    </source>
</evidence>
<protein>
    <submittedName>
        <fullName evidence="3">Anti-sigma regulatory factor (Ser/Thr protein kinase)</fullName>
    </submittedName>
</protein>
<gene>
    <name evidence="3" type="ORF">H4W34_001645</name>
</gene>
<dbReference type="EMBL" id="JADBDZ010000001">
    <property type="protein sequence ID" value="MBE1531812.1"/>
    <property type="molecule type" value="Genomic_DNA"/>
</dbReference>
<dbReference type="InterPro" id="IPR050267">
    <property type="entry name" value="Anti-sigma-factor_SerPK"/>
</dbReference>
<dbReference type="Gene3D" id="3.30.565.10">
    <property type="entry name" value="Histidine kinase-like ATPase, C-terminal domain"/>
    <property type="match status" value="1"/>
</dbReference>
<name>A0ABR9JMP0_9ACTN</name>
<keyword evidence="1" id="KW-0418">Kinase</keyword>
<evidence type="ECO:0000256" key="1">
    <source>
        <dbReference type="ARBA" id="ARBA00022527"/>
    </source>
</evidence>
<reference evidence="3 4" key="1">
    <citation type="submission" date="2020-10" db="EMBL/GenBank/DDBJ databases">
        <title>Sequencing the genomes of 1000 actinobacteria strains.</title>
        <authorList>
            <person name="Klenk H.-P."/>
        </authorList>
    </citation>
    <scope>NUCLEOTIDE SEQUENCE [LARGE SCALE GENOMIC DNA]</scope>
    <source>
        <strain evidence="3 4">DSM 46744</strain>
    </source>
</reference>
<organism evidence="3 4">
    <name type="scientific">Actinomadura algeriensis</name>
    <dbReference type="NCBI Taxonomy" id="1679523"/>
    <lineage>
        <taxon>Bacteria</taxon>
        <taxon>Bacillati</taxon>
        <taxon>Actinomycetota</taxon>
        <taxon>Actinomycetes</taxon>
        <taxon>Streptosporangiales</taxon>
        <taxon>Thermomonosporaceae</taxon>
        <taxon>Actinomadura</taxon>
    </lineage>
</organism>
<dbReference type="PANTHER" id="PTHR35526">
    <property type="entry name" value="ANTI-SIGMA-F FACTOR RSBW-RELATED"/>
    <property type="match status" value="1"/>
</dbReference>
<dbReference type="InterPro" id="IPR036890">
    <property type="entry name" value="HATPase_C_sf"/>
</dbReference>
<dbReference type="Proteomes" id="UP000627838">
    <property type="component" value="Unassembled WGS sequence"/>
</dbReference>
<feature type="domain" description="Histidine kinase/HSP90-like ATPase" evidence="2">
    <location>
        <begin position="40"/>
        <end position="110"/>
    </location>
</feature>